<sequence length="137" mass="16442">MTKTMRYFSFKKLVRDRIVELMKECGEKPVGVKVLSEKRFIKELVLKLVEESTEMLKIKDIDKLKEELVDVIEVTDYLRYHLKLSDKEFKKLLKEKRKGVGGFDKRIYLDCVGVTKDNKWTKYYLNNPDRYPEIKEK</sequence>
<name>A0A7X9HSS5_UNCKA</name>
<gene>
    <name evidence="1" type="ORF">GYA37_04050</name>
</gene>
<reference evidence="1 2" key="1">
    <citation type="journal article" date="2020" name="Biotechnol. Biofuels">
        <title>New insights from the biogas microbiome by comprehensive genome-resolved metagenomics of nearly 1600 species originating from multiple anaerobic digesters.</title>
        <authorList>
            <person name="Campanaro S."/>
            <person name="Treu L."/>
            <person name="Rodriguez-R L.M."/>
            <person name="Kovalovszki A."/>
            <person name="Ziels R.M."/>
            <person name="Maus I."/>
            <person name="Zhu X."/>
            <person name="Kougias P.G."/>
            <person name="Basile A."/>
            <person name="Luo G."/>
            <person name="Schluter A."/>
            <person name="Konstantinidis K.T."/>
            <person name="Angelidaki I."/>
        </authorList>
    </citation>
    <scope>NUCLEOTIDE SEQUENCE [LARGE SCALE GENOMIC DNA]</scope>
    <source>
        <strain evidence="1">AS27yjCOA_202</strain>
    </source>
</reference>
<comment type="caution">
    <text evidence="1">The sequence shown here is derived from an EMBL/GenBank/DDBJ whole genome shotgun (WGS) entry which is preliminary data.</text>
</comment>
<dbReference type="Proteomes" id="UP000590542">
    <property type="component" value="Unassembled WGS sequence"/>
</dbReference>
<keyword evidence="1" id="KW-0378">Hydrolase</keyword>
<evidence type="ECO:0000313" key="2">
    <source>
        <dbReference type="Proteomes" id="UP000590542"/>
    </source>
</evidence>
<dbReference type="EMBL" id="JAAZNV010000014">
    <property type="protein sequence ID" value="NMB91983.1"/>
    <property type="molecule type" value="Genomic_DNA"/>
</dbReference>
<dbReference type="GO" id="GO:0016787">
    <property type="term" value="F:hydrolase activity"/>
    <property type="evidence" value="ECO:0007669"/>
    <property type="project" value="UniProtKB-KW"/>
</dbReference>
<evidence type="ECO:0000313" key="1">
    <source>
        <dbReference type="EMBL" id="NMB91983.1"/>
    </source>
</evidence>
<protein>
    <submittedName>
        <fullName evidence="1">Nucleotide pyrophosphohydrolase</fullName>
    </submittedName>
</protein>
<accession>A0A7X9HSS5</accession>
<proteinExistence type="predicted"/>
<dbReference type="AlphaFoldDB" id="A0A7X9HSS5"/>
<organism evidence="1 2">
    <name type="scientific">candidate division WWE3 bacterium</name>
    <dbReference type="NCBI Taxonomy" id="2053526"/>
    <lineage>
        <taxon>Bacteria</taxon>
        <taxon>Katanobacteria</taxon>
    </lineage>
</organism>